<evidence type="ECO:0000256" key="1">
    <source>
        <dbReference type="SAM" id="MobiDB-lite"/>
    </source>
</evidence>
<dbReference type="EMBL" id="JAKKPZ010000002">
    <property type="protein sequence ID" value="KAI1726071.1"/>
    <property type="molecule type" value="Genomic_DNA"/>
</dbReference>
<evidence type="ECO:0000313" key="3">
    <source>
        <dbReference type="Proteomes" id="UP001201812"/>
    </source>
</evidence>
<gene>
    <name evidence="2" type="ORF">DdX_02765</name>
</gene>
<comment type="caution">
    <text evidence="2">The sequence shown here is derived from an EMBL/GenBank/DDBJ whole genome shotgun (WGS) entry which is preliminary data.</text>
</comment>
<reference evidence="2" key="1">
    <citation type="submission" date="2022-01" db="EMBL/GenBank/DDBJ databases">
        <title>Genome Sequence Resource for Two Populations of Ditylenchus destructor, the Migratory Endoparasitic Phytonematode.</title>
        <authorList>
            <person name="Zhang H."/>
            <person name="Lin R."/>
            <person name="Xie B."/>
        </authorList>
    </citation>
    <scope>NUCLEOTIDE SEQUENCE</scope>
    <source>
        <strain evidence="2">BazhouSP</strain>
    </source>
</reference>
<organism evidence="2 3">
    <name type="scientific">Ditylenchus destructor</name>
    <dbReference type="NCBI Taxonomy" id="166010"/>
    <lineage>
        <taxon>Eukaryota</taxon>
        <taxon>Metazoa</taxon>
        <taxon>Ecdysozoa</taxon>
        <taxon>Nematoda</taxon>
        <taxon>Chromadorea</taxon>
        <taxon>Rhabditida</taxon>
        <taxon>Tylenchina</taxon>
        <taxon>Tylenchomorpha</taxon>
        <taxon>Sphaerularioidea</taxon>
        <taxon>Anguinidae</taxon>
        <taxon>Anguininae</taxon>
        <taxon>Ditylenchus</taxon>
    </lineage>
</organism>
<proteinExistence type="predicted"/>
<evidence type="ECO:0000313" key="2">
    <source>
        <dbReference type="EMBL" id="KAI1726071.1"/>
    </source>
</evidence>
<feature type="compositionally biased region" description="Basic and acidic residues" evidence="1">
    <location>
        <begin position="90"/>
        <end position="115"/>
    </location>
</feature>
<feature type="compositionally biased region" description="Polar residues" evidence="1">
    <location>
        <begin position="80"/>
        <end position="89"/>
    </location>
</feature>
<name>A0AAD4NGS5_9BILA</name>
<dbReference type="Proteomes" id="UP001201812">
    <property type="component" value="Unassembled WGS sequence"/>
</dbReference>
<dbReference type="AlphaFoldDB" id="A0AAD4NGS5"/>
<keyword evidence="3" id="KW-1185">Reference proteome</keyword>
<sequence>MATNNNRRRSFTEMARDQVFRARDIVMDNVLRPAVVSTAYDDYRKDREIAKGTNQYKEYRRFEQMFPEYNNRRKNANNNQTQAEQPSSPTDDRPRLFEKQLSQTERRDSLTEERPGQTAADIETNTFNPGQMIDHREGFGIENSKLNKAADSAANAMDFPEISTILT</sequence>
<accession>A0AAD4NGS5</accession>
<protein>
    <submittedName>
        <fullName evidence="2">Uncharacterized protein</fullName>
    </submittedName>
</protein>
<feature type="region of interest" description="Disordered" evidence="1">
    <location>
        <begin position="66"/>
        <end position="129"/>
    </location>
</feature>